<dbReference type="Pfam" id="PF00560">
    <property type="entry name" value="LRR_1"/>
    <property type="match status" value="1"/>
</dbReference>
<comment type="subcellular location">
    <subcellularLocation>
        <location evidence="1">Membrane</location>
        <topology evidence="1">Single-pass membrane protein</topology>
    </subcellularLocation>
</comment>
<feature type="domain" description="Malectin-like" evidence="8">
    <location>
        <begin position="64"/>
        <end position="384"/>
    </location>
</feature>
<dbReference type="InterPro" id="IPR024788">
    <property type="entry name" value="Malectin-like_Carb-bd_dom"/>
</dbReference>
<keyword evidence="5" id="KW-0677">Repeat</keyword>
<evidence type="ECO:0000256" key="7">
    <source>
        <dbReference type="ARBA" id="ARBA00023136"/>
    </source>
</evidence>
<accession>A0AAN9MX46</accession>
<keyword evidence="2" id="KW-0433">Leucine-rich repeat</keyword>
<keyword evidence="4" id="KW-0732">Signal</keyword>
<keyword evidence="6" id="KW-1133">Transmembrane helix</keyword>
<sequence>MDVRRSQAMTISIFQESLGRVNPSESRIRPCGAVAYHNMSPSVFLLWLVTIPILAHSAPQGYFLDCGGSKEVTVNDLKYIPDGSYTKVGNTTTINKPDLLPILSTLRYFPDTLSKKYCYSFPTVKGSKYLVKTMYYYGEFDGGNQPPVFDQIVEGTRCSIVNTTEDYAKGLSSHYEVVVVSLGKTLSVCLARNEHTGNSSPFISAMEVKSLDGSMYNPTDFSKYALVTIARHAFGGEDIISYPDDKFNRMWQPFKDQNPVVATHSNVTSSDFWNLPPPGAFNSGITTSRGKTLEIQWPLASLPSTYYYISLYFQDNRNPSPYSWRVFDVSINGHTFFSNLNTTTKGVTVYSAQWPLSGQTKITLTPGSGVPVGPVINAGEIYQVLPLGGRTRTRDVIAMEDLARNIQNPPPDWSGDPCRPKGNSWTGVTCSNGFVARVVTLNLTNAGLTGSLSPSIGHLTALVNLWLGGNNLSGTVPDLDGLKDLETLHLEKNKFEGSLPPSIEKLPKLREISSVLTFLIPYHLLANEKPKLQKDYQAYSQPSKVLCLVLVSGGYGKGEIQTRSSASGEGEKWRGPEWLCRRKRVK</sequence>
<comment type="caution">
    <text evidence="9">The sequence shown here is derived from an EMBL/GenBank/DDBJ whole genome shotgun (WGS) entry which is preliminary data.</text>
</comment>
<dbReference type="GO" id="GO:0016020">
    <property type="term" value="C:membrane"/>
    <property type="evidence" value="ECO:0007669"/>
    <property type="project" value="UniProtKB-SubCell"/>
</dbReference>
<keyword evidence="10" id="KW-1185">Reference proteome</keyword>
<gene>
    <name evidence="9" type="ORF">VNO77_04758</name>
</gene>
<protein>
    <recommendedName>
        <fullName evidence="8">Malectin-like domain-containing protein</fullName>
    </recommendedName>
</protein>
<evidence type="ECO:0000259" key="8">
    <source>
        <dbReference type="Pfam" id="PF12819"/>
    </source>
</evidence>
<name>A0AAN9MX46_CANGL</name>
<evidence type="ECO:0000256" key="3">
    <source>
        <dbReference type="ARBA" id="ARBA00022692"/>
    </source>
</evidence>
<organism evidence="9 10">
    <name type="scientific">Canavalia gladiata</name>
    <name type="common">Sword bean</name>
    <name type="synonym">Dolichos gladiatus</name>
    <dbReference type="NCBI Taxonomy" id="3824"/>
    <lineage>
        <taxon>Eukaryota</taxon>
        <taxon>Viridiplantae</taxon>
        <taxon>Streptophyta</taxon>
        <taxon>Embryophyta</taxon>
        <taxon>Tracheophyta</taxon>
        <taxon>Spermatophyta</taxon>
        <taxon>Magnoliopsida</taxon>
        <taxon>eudicotyledons</taxon>
        <taxon>Gunneridae</taxon>
        <taxon>Pentapetalae</taxon>
        <taxon>rosids</taxon>
        <taxon>fabids</taxon>
        <taxon>Fabales</taxon>
        <taxon>Fabaceae</taxon>
        <taxon>Papilionoideae</taxon>
        <taxon>50 kb inversion clade</taxon>
        <taxon>NPAAA clade</taxon>
        <taxon>indigoferoid/millettioid clade</taxon>
        <taxon>Phaseoleae</taxon>
        <taxon>Canavalia</taxon>
    </lineage>
</organism>
<evidence type="ECO:0000256" key="1">
    <source>
        <dbReference type="ARBA" id="ARBA00004167"/>
    </source>
</evidence>
<dbReference type="FunFam" id="3.80.10.10:FF:000129">
    <property type="entry name" value="Leucine-rich repeat receptor-like kinase"/>
    <property type="match status" value="1"/>
</dbReference>
<dbReference type="Gene3D" id="2.60.120.430">
    <property type="entry name" value="Galactose-binding lectin"/>
    <property type="match status" value="2"/>
</dbReference>
<keyword evidence="7" id="KW-0472">Membrane</keyword>
<dbReference type="PANTHER" id="PTHR45631:SF45">
    <property type="entry name" value="LEUCINE-RICH REPEAT (LRR) FAMILY PROTEIN"/>
    <property type="match status" value="1"/>
</dbReference>
<dbReference type="Proteomes" id="UP001367508">
    <property type="component" value="Unassembled WGS sequence"/>
</dbReference>
<evidence type="ECO:0000313" key="9">
    <source>
        <dbReference type="EMBL" id="KAK7362640.1"/>
    </source>
</evidence>
<keyword evidence="3" id="KW-0812">Transmembrane</keyword>
<proteinExistence type="predicted"/>
<evidence type="ECO:0000256" key="2">
    <source>
        <dbReference type="ARBA" id="ARBA00022614"/>
    </source>
</evidence>
<dbReference type="AlphaFoldDB" id="A0AAN9MX46"/>
<dbReference type="InterPro" id="IPR001611">
    <property type="entry name" value="Leu-rich_rpt"/>
</dbReference>
<evidence type="ECO:0000256" key="4">
    <source>
        <dbReference type="ARBA" id="ARBA00022729"/>
    </source>
</evidence>
<dbReference type="SUPFAM" id="SSF52058">
    <property type="entry name" value="L domain-like"/>
    <property type="match status" value="1"/>
</dbReference>
<dbReference type="PANTHER" id="PTHR45631">
    <property type="entry name" value="OS07G0107800 PROTEIN-RELATED"/>
    <property type="match status" value="1"/>
</dbReference>
<dbReference type="Pfam" id="PF12819">
    <property type="entry name" value="Malectin_like"/>
    <property type="match status" value="1"/>
</dbReference>
<reference evidence="9 10" key="1">
    <citation type="submission" date="2024-01" db="EMBL/GenBank/DDBJ databases">
        <title>The genomes of 5 underutilized Papilionoideae crops provide insights into root nodulation and disease resistanc.</title>
        <authorList>
            <person name="Jiang F."/>
        </authorList>
    </citation>
    <scope>NUCLEOTIDE SEQUENCE [LARGE SCALE GENOMIC DNA]</scope>
    <source>
        <strain evidence="9">LVBAO_FW01</strain>
        <tissue evidence="9">Leaves</tissue>
    </source>
</reference>
<evidence type="ECO:0000256" key="6">
    <source>
        <dbReference type="ARBA" id="ARBA00022989"/>
    </source>
</evidence>
<evidence type="ECO:0000313" key="10">
    <source>
        <dbReference type="Proteomes" id="UP001367508"/>
    </source>
</evidence>
<dbReference type="InterPro" id="IPR032675">
    <property type="entry name" value="LRR_dom_sf"/>
</dbReference>
<dbReference type="EMBL" id="JAYMYQ010000001">
    <property type="protein sequence ID" value="KAK7362640.1"/>
    <property type="molecule type" value="Genomic_DNA"/>
</dbReference>
<dbReference type="Gene3D" id="3.80.10.10">
    <property type="entry name" value="Ribonuclease Inhibitor"/>
    <property type="match status" value="1"/>
</dbReference>
<evidence type="ECO:0000256" key="5">
    <source>
        <dbReference type="ARBA" id="ARBA00022737"/>
    </source>
</evidence>